<dbReference type="EMBL" id="CP003493">
    <property type="protein sequence ID" value="AFV90952.1"/>
    <property type="molecule type" value="Genomic_DNA"/>
</dbReference>
<reference evidence="1 2" key="1">
    <citation type="journal article" date="2012" name="BMC Genomics">
        <title>The genome sequence of Propionibacterium acidipropionici provides insights into its biotechnological and industrial potential.</title>
        <authorList>
            <person name="Parizzi L.P."/>
            <person name="Grassi M.C."/>
            <person name="Llerena L.A."/>
            <person name="Carazzolle M.F."/>
            <person name="Queiroz V.L."/>
            <person name="Lunardi I."/>
            <person name="Zeidler A.F."/>
            <person name="Teixeira P.J."/>
            <person name="Mieczkowski P."/>
            <person name="Rincones J."/>
            <person name="Pereira G.A."/>
        </authorList>
    </citation>
    <scope>NUCLEOTIDE SEQUENCE [LARGE SCALE GENOMIC DNA]</scope>
    <source>
        <strain evidence="2">ATCC 4875 / DSM 20272 / JCM 6432 / NBRC 12425 / NCIMB 8070</strain>
    </source>
</reference>
<proteinExistence type="predicted"/>
<organism evidence="1 2">
    <name type="scientific">Acidipropionibacterium acidipropionici (strain ATCC 4875 / DSM 20272 / JCM 6432 / NBRC 12425 / NCIMB 8070 / 4)</name>
    <name type="common">Propionibacterium acidipropionici</name>
    <dbReference type="NCBI Taxonomy" id="1171373"/>
    <lineage>
        <taxon>Bacteria</taxon>
        <taxon>Bacillati</taxon>
        <taxon>Actinomycetota</taxon>
        <taxon>Actinomycetes</taxon>
        <taxon>Propionibacteriales</taxon>
        <taxon>Propionibacteriaceae</taxon>
        <taxon>Acidipropionibacterium</taxon>
    </lineage>
</organism>
<protein>
    <submittedName>
        <fullName evidence="1">Uncharacterized protein</fullName>
    </submittedName>
</protein>
<sequence>MKTIQYRGRTGVSHLGDEFAMAFAAHISKCTRKEVRS</sequence>
<evidence type="ECO:0000313" key="1">
    <source>
        <dbReference type="EMBL" id="AFV90952.1"/>
    </source>
</evidence>
<dbReference type="KEGG" id="pbo:PACID_31920"/>
<evidence type="ECO:0000313" key="2">
    <source>
        <dbReference type="Proteomes" id="UP000000214"/>
    </source>
</evidence>
<dbReference type="AlphaFoldDB" id="K7S8S2"/>
<dbReference type="HOGENOM" id="CLU_3347190_0_0_11"/>
<gene>
    <name evidence="1" type="ordered locus">PACID_31920</name>
</gene>
<dbReference type="PATRIC" id="fig|1171373.8.peg.3140"/>
<accession>K7S8S2</accession>
<name>K7S8S2_ACIA4</name>
<dbReference type="Proteomes" id="UP000000214">
    <property type="component" value="Chromosome"/>
</dbReference>